<proteinExistence type="predicted"/>
<organism evidence="1 2">
    <name type="scientific">Streptomyces argyrophylli</name>
    <dbReference type="NCBI Taxonomy" id="2726118"/>
    <lineage>
        <taxon>Bacteria</taxon>
        <taxon>Bacillati</taxon>
        <taxon>Actinomycetota</taxon>
        <taxon>Actinomycetes</taxon>
        <taxon>Kitasatosporales</taxon>
        <taxon>Streptomycetaceae</taxon>
        <taxon>Streptomyces</taxon>
    </lineage>
</organism>
<accession>A0A6M4PDP9</accession>
<sequence>MKHTHMAVGLIPEDLVNLAVVVHWTPGDARYTVVLFDAAGNPLEDLEFAGKATEEFDYDPPVLQLDMAVYHGLAHRSPLPARLVQALGGFGFFQWFGPATMTSKAREKFEVTA</sequence>
<keyword evidence="2" id="KW-1185">Reference proteome</keyword>
<dbReference type="RefSeq" id="WP_171151282.1">
    <property type="nucleotide sequence ID" value="NZ_CP053189.1"/>
</dbReference>
<dbReference type="Proteomes" id="UP000502641">
    <property type="component" value="Chromosome"/>
</dbReference>
<evidence type="ECO:0000313" key="2">
    <source>
        <dbReference type="Proteomes" id="UP000502641"/>
    </source>
</evidence>
<evidence type="ECO:0000313" key="1">
    <source>
        <dbReference type="EMBL" id="QJS09111.1"/>
    </source>
</evidence>
<reference evidence="1 2" key="1">
    <citation type="submission" date="2020-05" db="EMBL/GenBank/DDBJ databases">
        <authorList>
            <person name="Li K."/>
        </authorList>
    </citation>
    <scope>NUCLEOTIDE SEQUENCE [LARGE SCALE GENOMIC DNA]</scope>
    <source>
        <strain evidence="2">jing01</strain>
    </source>
</reference>
<gene>
    <name evidence="1" type="ORF">HKX69_05925</name>
</gene>
<name>A0A6M4PDP9_9ACTN</name>
<dbReference type="AlphaFoldDB" id="A0A6M4PDP9"/>
<protein>
    <submittedName>
        <fullName evidence="1">Uncharacterized protein</fullName>
    </submittedName>
</protein>
<dbReference type="EMBL" id="CP053189">
    <property type="protein sequence ID" value="QJS09111.1"/>
    <property type="molecule type" value="Genomic_DNA"/>
</dbReference>
<dbReference type="KEGG" id="sarg:HKX69_05925"/>